<dbReference type="PATRIC" id="fig|178901.14.peg.352"/>
<dbReference type="PANTHER" id="PTHR43800">
    <property type="entry name" value="PEPTIDYL-LYSINE N-ACETYLTRANSFERASE YJAB"/>
    <property type="match status" value="1"/>
</dbReference>
<dbReference type="InterPro" id="IPR000182">
    <property type="entry name" value="GNAT_dom"/>
</dbReference>
<organism evidence="4 5">
    <name type="scientific">Acetobacter malorum</name>
    <dbReference type="NCBI Taxonomy" id="178901"/>
    <lineage>
        <taxon>Bacteria</taxon>
        <taxon>Pseudomonadati</taxon>
        <taxon>Pseudomonadota</taxon>
        <taxon>Alphaproteobacteria</taxon>
        <taxon>Acetobacterales</taxon>
        <taxon>Acetobacteraceae</taxon>
        <taxon>Acetobacter</taxon>
    </lineage>
</organism>
<evidence type="ECO:0000313" key="4">
    <source>
        <dbReference type="EMBL" id="KXV69351.1"/>
    </source>
</evidence>
<accession>A0A149UMY4</accession>
<dbReference type="Proteomes" id="UP000075377">
    <property type="component" value="Unassembled WGS sequence"/>
</dbReference>
<evidence type="ECO:0000256" key="2">
    <source>
        <dbReference type="ARBA" id="ARBA00023315"/>
    </source>
</evidence>
<keyword evidence="2" id="KW-0012">Acyltransferase</keyword>
<dbReference type="InterPro" id="IPR016181">
    <property type="entry name" value="Acyl_CoA_acyltransferase"/>
</dbReference>
<dbReference type="RefSeq" id="WP_061500618.1">
    <property type="nucleotide sequence ID" value="NZ_LHZX01000286.1"/>
</dbReference>
<protein>
    <recommendedName>
        <fullName evidence="3">N-acetyltransferase domain-containing protein</fullName>
    </recommendedName>
</protein>
<keyword evidence="1" id="KW-0808">Transferase</keyword>
<dbReference type="PROSITE" id="PS51186">
    <property type="entry name" value="GNAT"/>
    <property type="match status" value="1"/>
</dbReference>
<dbReference type="SUPFAM" id="SSF55729">
    <property type="entry name" value="Acyl-CoA N-acyltransferases (Nat)"/>
    <property type="match status" value="1"/>
</dbReference>
<evidence type="ECO:0000313" key="5">
    <source>
        <dbReference type="Proteomes" id="UP000075377"/>
    </source>
</evidence>
<proteinExistence type="predicted"/>
<dbReference type="Pfam" id="PF00583">
    <property type="entry name" value="Acetyltransf_1"/>
    <property type="match status" value="1"/>
</dbReference>
<gene>
    <name evidence="4" type="ORF">AD951_06960</name>
</gene>
<comment type="caution">
    <text evidence="4">The sequence shown here is derived from an EMBL/GenBank/DDBJ whole genome shotgun (WGS) entry which is preliminary data.</text>
</comment>
<dbReference type="AlphaFoldDB" id="A0A149UMY4"/>
<dbReference type="GO" id="GO:0016747">
    <property type="term" value="F:acyltransferase activity, transferring groups other than amino-acyl groups"/>
    <property type="evidence" value="ECO:0007669"/>
    <property type="project" value="InterPro"/>
</dbReference>
<evidence type="ECO:0000256" key="1">
    <source>
        <dbReference type="ARBA" id="ARBA00022679"/>
    </source>
</evidence>
<evidence type="ECO:0000259" key="3">
    <source>
        <dbReference type="PROSITE" id="PS51186"/>
    </source>
</evidence>
<dbReference type="CDD" id="cd04301">
    <property type="entry name" value="NAT_SF"/>
    <property type="match status" value="1"/>
</dbReference>
<sequence>MCSSTTSPGENPARVSVRLARYEDVVLLPEIERSAAHSFRTIPSLAWIAEGACLPIDTHLESLEAGMCWVAVAEQERPVGFLTAERVQDRLHILEISVEAQAQGRGVGKALLVAAFQAAQQTGLKRVTLTTCRDVPWNAPFYHKMGFDYLEEAALGSDLRAILEEEEACGFLPGSRCAMQRGL</sequence>
<dbReference type="PANTHER" id="PTHR43800:SF1">
    <property type="entry name" value="PEPTIDYL-LYSINE N-ACETYLTRANSFERASE YJAB"/>
    <property type="match status" value="1"/>
</dbReference>
<reference evidence="4 5" key="1">
    <citation type="submission" date="2015-06" db="EMBL/GenBank/DDBJ databases">
        <title>Improved classification and identification of acetic acid bacteria using matrix-assisted laser desorption/ionization time-of-flight mass spectrometry; Gluconobacter nephelii and Gluconobacter uchimurae are later heterotypic synonyms of Gluconobacter japonicus and Gluconobacter oxydans, respectively.</title>
        <authorList>
            <person name="Li L."/>
            <person name="Cleenwerck I."/>
            <person name="De Vuyst L."/>
            <person name="Vandamme P."/>
        </authorList>
    </citation>
    <scope>NUCLEOTIDE SEQUENCE [LARGE SCALE GENOMIC DNA]</scope>
    <source>
        <strain evidence="4 5">LMG 1699</strain>
    </source>
</reference>
<dbReference type="Gene3D" id="3.40.630.30">
    <property type="match status" value="1"/>
</dbReference>
<feature type="domain" description="N-acetyltransferase" evidence="3">
    <location>
        <begin position="15"/>
        <end position="166"/>
    </location>
</feature>
<name>A0A149UMY4_9PROT</name>
<dbReference type="EMBL" id="LHZX01000286">
    <property type="protein sequence ID" value="KXV69351.1"/>
    <property type="molecule type" value="Genomic_DNA"/>
</dbReference>
<dbReference type="OrthoDB" id="572496at2"/>